<protein>
    <recommendedName>
        <fullName evidence="2">DUF4371 domain-containing protein</fullName>
    </recommendedName>
</protein>
<dbReference type="AlphaFoldDB" id="A0A1X7UFP5"/>
<dbReference type="PANTHER" id="PTHR45749">
    <property type="match status" value="1"/>
</dbReference>
<dbReference type="SUPFAM" id="SSF53098">
    <property type="entry name" value="Ribonuclease H-like"/>
    <property type="match status" value="1"/>
</dbReference>
<evidence type="ECO:0000313" key="1">
    <source>
        <dbReference type="EnsemblMetazoa" id="Aqu2.1.26470_001"/>
    </source>
</evidence>
<name>A0A1X7UFP5_AMPQE</name>
<proteinExistence type="predicted"/>
<evidence type="ECO:0008006" key="2">
    <source>
        <dbReference type="Google" id="ProtNLM"/>
    </source>
</evidence>
<dbReference type="InParanoid" id="A0A1X7UFP5"/>
<dbReference type="InterPro" id="IPR012337">
    <property type="entry name" value="RNaseH-like_sf"/>
</dbReference>
<dbReference type="STRING" id="400682.A0A1X7UFP5"/>
<reference evidence="1" key="1">
    <citation type="submission" date="2017-05" db="UniProtKB">
        <authorList>
            <consortium name="EnsemblMetazoa"/>
        </authorList>
    </citation>
    <scope>IDENTIFICATION</scope>
</reference>
<dbReference type="OrthoDB" id="6624624at2759"/>
<dbReference type="PANTHER" id="PTHR45749:SF21">
    <property type="entry name" value="DUF4371 DOMAIN-CONTAINING PROTEIN"/>
    <property type="match status" value="1"/>
</dbReference>
<organism evidence="1">
    <name type="scientific">Amphimedon queenslandica</name>
    <name type="common">Sponge</name>
    <dbReference type="NCBI Taxonomy" id="400682"/>
    <lineage>
        <taxon>Eukaryota</taxon>
        <taxon>Metazoa</taxon>
        <taxon>Porifera</taxon>
        <taxon>Demospongiae</taxon>
        <taxon>Heteroscleromorpha</taxon>
        <taxon>Haplosclerida</taxon>
        <taxon>Niphatidae</taxon>
        <taxon>Amphimedon</taxon>
    </lineage>
</organism>
<sequence length="120" mass="13201">MMEMQQTDALTISNALKDVLLRCSLPRQQCRGRSYDGASNMAGHLYGVAVHLQGEEPRAHYVHCLAHSLNLCLQECSCKCSALRDALGVTQELYNPIRASPKQLGLFNRIKNEIASSSPG</sequence>
<dbReference type="EnsemblMetazoa" id="Aqu2.1.26470_001">
    <property type="protein sequence ID" value="Aqu2.1.26470_001"/>
    <property type="gene ID" value="Aqu2.1.26470"/>
</dbReference>
<accession>A0A1X7UFP5</accession>